<gene>
    <name evidence="3" type="ORF">AFA91_26545</name>
</gene>
<dbReference type="PATRIC" id="fig|134601.6.peg.5485"/>
<reference evidence="3 4" key="1">
    <citation type="submission" date="2015-07" db="EMBL/GenBank/DDBJ databases">
        <title>Complete genome sequence of Mycobacterium goodii X7B, a facultative thermophilic biodesulfurizing bacterium.</title>
        <authorList>
            <person name="Yu B."/>
            <person name="Li F."/>
            <person name="Xu P."/>
        </authorList>
    </citation>
    <scope>NUCLEOTIDE SEQUENCE [LARGE SCALE GENOMIC DNA]</scope>
    <source>
        <strain evidence="3 4">X7B</strain>
    </source>
</reference>
<accession>A0A0K0XBU0</accession>
<dbReference type="RefSeq" id="WP_049747319.1">
    <property type="nucleotide sequence ID" value="NZ_CP012150.1"/>
</dbReference>
<proteinExistence type="predicted"/>
<dbReference type="Pfam" id="PF13343">
    <property type="entry name" value="SBP_bac_6"/>
    <property type="match status" value="1"/>
</dbReference>
<evidence type="ECO:0000256" key="1">
    <source>
        <dbReference type="ARBA" id="ARBA00022729"/>
    </source>
</evidence>
<dbReference type="PANTHER" id="PTHR30006">
    <property type="entry name" value="THIAMINE-BINDING PERIPLASMIC PROTEIN-RELATED"/>
    <property type="match status" value="1"/>
</dbReference>
<dbReference type="Proteomes" id="UP000062255">
    <property type="component" value="Chromosome"/>
</dbReference>
<dbReference type="STRING" id="134601.AFA91_26545"/>
<evidence type="ECO:0000256" key="2">
    <source>
        <dbReference type="SAM" id="SignalP"/>
    </source>
</evidence>
<dbReference type="SUPFAM" id="SSF53850">
    <property type="entry name" value="Periplasmic binding protein-like II"/>
    <property type="match status" value="1"/>
</dbReference>
<keyword evidence="1 2" id="KW-0732">Signal</keyword>
<dbReference type="KEGG" id="mgo:AFA91_26545"/>
<feature type="signal peptide" evidence="2">
    <location>
        <begin position="1"/>
        <end position="19"/>
    </location>
</feature>
<dbReference type="AlphaFoldDB" id="A0A0K0XBU0"/>
<sequence length="370" mass="40267">MSLRLGRITVAIGLTFALASCGASPTASNPAASGSTAAVAKYQEYEALKGQERRERLLQDARAEGELSLYTSMTADVANAITKAFTDQTGVKVNLYRAASETVLQRLLQEASANHPGADVVETNDREMGAIGQEGLAAPYAGERRDKVAEAGRFDSWTATRYNLFTPSWNTTKVPAGQQPKSWEDLADPKWDGQLAMELSDYDWYLTLYTYWQEHGKSDSEIDRLFSEMANGAKVVKGHTVMGELLSAGQFSVAASNYSYLVQRVADKGAPVAYQPFVQPVIARPQGAALMKNAAHPAAALLFVDWLLTEGQQILVDLSLTPSIEPEGLKDPLEGLEVIPVDVDKLLNESKQWSDKYTALLEKSDRVGGN</sequence>
<evidence type="ECO:0008006" key="5">
    <source>
        <dbReference type="Google" id="ProtNLM"/>
    </source>
</evidence>
<dbReference type="Gene3D" id="3.40.190.10">
    <property type="entry name" value="Periplasmic binding protein-like II"/>
    <property type="match status" value="2"/>
</dbReference>
<dbReference type="EMBL" id="CP012150">
    <property type="protein sequence ID" value="AKS34863.1"/>
    <property type="molecule type" value="Genomic_DNA"/>
</dbReference>
<dbReference type="OrthoDB" id="366726at2"/>
<organism evidence="3 4">
    <name type="scientific">Mycolicibacterium goodii</name>
    <name type="common">Mycobacterium goodii</name>
    <dbReference type="NCBI Taxonomy" id="134601"/>
    <lineage>
        <taxon>Bacteria</taxon>
        <taxon>Bacillati</taxon>
        <taxon>Actinomycetota</taxon>
        <taxon>Actinomycetes</taxon>
        <taxon>Mycobacteriales</taxon>
        <taxon>Mycobacteriaceae</taxon>
        <taxon>Mycolicibacterium</taxon>
    </lineage>
</organism>
<name>A0A0K0XBU0_MYCGD</name>
<evidence type="ECO:0000313" key="4">
    <source>
        <dbReference type="Proteomes" id="UP000062255"/>
    </source>
</evidence>
<protein>
    <recommendedName>
        <fullName evidence="5">ABC transporter substrate-binding protein</fullName>
    </recommendedName>
</protein>
<feature type="chain" id="PRO_5039364251" description="ABC transporter substrate-binding protein" evidence="2">
    <location>
        <begin position="20"/>
        <end position="370"/>
    </location>
</feature>
<evidence type="ECO:0000313" key="3">
    <source>
        <dbReference type="EMBL" id="AKS34863.1"/>
    </source>
</evidence>
<dbReference type="PROSITE" id="PS51257">
    <property type="entry name" value="PROKAR_LIPOPROTEIN"/>
    <property type="match status" value="1"/>
</dbReference>